<dbReference type="Gene3D" id="3.30.1490.20">
    <property type="entry name" value="ATP-grasp fold, A domain"/>
    <property type="match status" value="1"/>
</dbReference>
<dbReference type="SUPFAM" id="SSF56059">
    <property type="entry name" value="Glutathione synthetase ATP-binding domain-like"/>
    <property type="match status" value="1"/>
</dbReference>
<dbReference type="Pfam" id="PF01326">
    <property type="entry name" value="PPDK_N"/>
    <property type="match status" value="1"/>
</dbReference>
<gene>
    <name evidence="2" type="ORF">H206_01960</name>
</gene>
<proteinExistence type="predicted"/>
<feature type="domain" description="Pyruvate phosphate dikinase AMP/ATP-binding" evidence="1">
    <location>
        <begin position="23"/>
        <end position="195"/>
    </location>
</feature>
<name>A0A3S3SPK8_9BACT</name>
<evidence type="ECO:0000259" key="1">
    <source>
        <dbReference type="Pfam" id="PF01326"/>
    </source>
</evidence>
<accession>A0A3S3SPK8</accession>
<keyword evidence="2" id="KW-0670">Pyruvate</keyword>
<organism evidence="2 3">
    <name type="scientific">Candidatus Electrothrix aarhusensis</name>
    <dbReference type="NCBI Taxonomy" id="1859131"/>
    <lineage>
        <taxon>Bacteria</taxon>
        <taxon>Pseudomonadati</taxon>
        <taxon>Thermodesulfobacteriota</taxon>
        <taxon>Desulfobulbia</taxon>
        <taxon>Desulfobulbales</taxon>
        <taxon>Desulfobulbaceae</taxon>
        <taxon>Candidatus Electrothrix</taxon>
    </lineage>
</organism>
<protein>
    <submittedName>
        <fullName evidence="2">Pyruvate phosphate dikinase, PEP/pyruvate binding domain</fullName>
    </submittedName>
</protein>
<evidence type="ECO:0000313" key="3">
    <source>
        <dbReference type="Proteomes" id="UP000287853"/>
    </source>
</evidence>
<dbReference type="InterPro" id="IPR002192">
    <property type="entry name" value="PPDK_AMP/ATP-bd"/>
</dbReference>
<dbReference type="GO" id="GO:0005524">
    <property type="term" value="F:ATP binding"/>
    <property type="evidence" value="ECO:0007669"/>
    <property type="project" value="InterPro"/>
</dbReference>
<dbReference type="Proteomes" id="UP000287853">
    <property type="component" value="Unassembled WGS sequence"/>
</dbReference>
<evidence type="ECO:0000313" key="2">
    <source>
        <dbReference type="EMBL" id="RWX47276.1"/>
    </source>
</evidence>
<sequence>MTRFSIRDYDPEVTEFTRIGQGSVGGKARGIAFMASELHQAQYQKPLFQENMIKIPQTCVIASSGFKDFTRLNKLQPDEHLPDHEVEQQFLAGDIPDWLLNDLKAYLKNIHYPLSVRSSSLLEDARYRPYAGIYHTCMLTNQAPDFNERLEQLLQAVKRVYASTWFEAPRAYSRSIGQTRADAMAVIIQQVRADNTVIFSIRLYPGWPSPIIITLLIPCRVKTGLFTWQQVLARPWSRVSKAFVSARLILDICPSFLR</sequence>
<keyword evidence="3" id="KW-1185">Reference proteome</keyword>
<dbReference type="InterPro" id="IPR013815">
    <property type="entry name" value="ATP_grasp_subdomain_1"/>
</dbReference>
<dbReference type="GO" id="GO:0016301">
    <property type="term" value="F:kinase activity"/>
    <property type="evidence" value="ECO:0007669"/>
    <property type="project" value="UniProtKB-KW"/>
</dbReference>
<comment type="caution">
    <text evidence="2">The sequence shown here is derived from an EMBL/GenBank/DDBJ whole genome shotgun (WGS) entry which is preliminary data.</text>
</comment>
<keyword evidence="2" id="KW-0418">Kinase</keyword>
<dbReference type="AlphaFoldDB" id="A0A3S3SPK8"/>
<dbReference type="EMBL" id="MTKO01000038">
    <property type="protein sequence ID" value="RWX47276.1"/>
    <property type="molecule type" value="Genomic_DNA"/>
</dbReference>
<reference evidence="2 3" key="1">
    <citation type="submission" date="2017-01" db="EMBL/GenBank/DDBJ databases">
        <title>The cable genome- insights into the physiology and evolution of filamentous bacteria capable of sulfide oxidation via long distance electron transfer.</title>
        <authorList>
            <person name="Schreiber L."/>
            <person name="Bjerg J.T."/>
            <person name="Boggild A."/>
            <person name="Van De Vossenberg J."/>
            <person name="Meysman F."/>
            <person name="Nielsen L.P."/>
            <person name="Schramm A."/>
            <person name="Kjeldsen K.U."/>
        </authorList>
    </citation>
    <scope>NUCLEOTIDE SEQUENCE [LARGE SCALE GENOMIC DNA]</scope>
    <source>
        <strain evidence="2">MCF</strain>
    </source>
</reference>
<keyword evidence="2" id="KW-0808">Transferase</keyword>